<keyword evidence="4" id="KW-0238">DNA-binding</keyword>
<keyword evidence="2" id="KW-0805">Transcription regulation</keyword>
<reference evidence="9 10" key="1">
    <citation type="journal article" date="2019" name="Int. J. Syst. Evol. Microbiol.">
        <title>The Global Catalogue of Microorganisms (GCM) 10K type strain sequencing project: providing services to taxonomists for standard genome sequencing and annotation.</title>
        <authorList>
            <consortium name="The Broad Institute Genomics Platform"/>
            <consortium name="The Broad Institute Genome Sequencing Center for Infectious Disease"/>
            <person name="Wu L."/>
            <person name="Ma J."/>
        </authorList>
    </citation>
    <scope>NUCLEOTIDE SEQUENCE [LARGE SCALE GENOMIC DNA]</scope>
    <source>
        <strain evidence="9 10">JCM 11813</strain>
    </source>
</reference>
<evidence type="ECO:0000256" key="3">
    <source>
        <dbReference type="ARBA" id="ARBA00023082"/>
    </source>
</evidence>
<dbReference type="RefSeq" id="WP_343906284.1">
    <property type="nucleotide sequence ID" value="NZ_BAAAJE010000002.1"/>
</dbReference>
<evidence type="ECO:0000313" key="10">
    <source>
        <dbReference type="Proteomes" id="UP001499979"/>
    </source>
</evidence>
<dbReference type="InterPro" id="IPR013324">
    <property type="entry name" value="RNA_pol_sigma_r3/r4-like"/>
</dbReference>
<gene>
    <name evidence="9" type="ORF">GCM10009606_10430</name>
</gene>
<evidence type="ECO:0000259" key="8">
    <source>
        <dbReference type="Pfam" id="PF08281"/>
    </source>
</evidence>
<evidence type="ECO:0000256" key="5">
    <source>
        <dbReference type="ARBA" id="ARBA00023163"/>
    </source>
</evidence>
<proteinExistence type="inferred from homology"/>
<dbReference type="EMBL" id="BAAAJE010000002">
    <property type="protein sequence ID" value="GAA1132224.1"/>
    <property type="molecule type" value="Genomic_DNA"/>
</dbReference>
<dbReference type="NCBIfam" id="TIGR02937">
    <property type="entry name" value="sigma70-ECF"/>
    <property type="match status" value="1"/>
</dbReference>
<dbReference type="PANTHER" id="PTHR43133:SF58">
    <property type="entry name" value="ECF RNA POLYMERASE SIGMA FACTOR SIGD"/>
    <property type="match status" value="1"/>
</dbReference>
<dbReference type="SUPFAM" id="SSF88659">
    <property type="entry name" value="Sigma3 and sigma4 domains of RNA polymerase sigma factors"/>
    <property type="match status" value="1"/>
</dbReference>
<dbReference type="InterPro" id="IPR007627">
    <property type="entry name" value="RNA_pol_sigma70_r2"/>
</dbReference>
<evidence type="ECO:0000259" key="7">
    <source>
        <dbReference type="Pfam" id="PF04542"/>
    </source>
</evidence>
<protein>
    <submittedName>
        <fullName evidence="9">RNA polymerase sigma factor</fullName>
    </submittedName>
</protein>
<dbReference type="Proteomes" id="UP001499979">
    <property type="component" value="Unassembled WGS sequence"/>
</dbReference>
<evidence type="ECO:0000313" key="9">
    <source>
        <dbReference type="EMBL" id="GAA1132224.1"/>
    </source>
</evidence>
<dbReference type="Pfam" id="PF04542">
    <property type="entry name" value="Sigma70_r2"/>
    <property type="match status" value="1"/>
</dbReference>
<feature type="domain" description="RNA polymerase sigma-70 region 2" evidence="7">
    <location>
        <begin position="22"/>
        <end position="92"/>
    </location>
</feature>
<comment type="similarity">
    <text evidence="1">Belongs to the sigma-70 factor family. ECF subfamily.</text>
</comment>
<dbReference type="CDD" id="cd06171">
    <property type="entry name" value="Sigma70_r4"/>
    <property type="match status" value="1"/>
</dbReference>
<keyword evidence="3" id="KW-0731">Sigma factor</keyword>
<dbReference type="Pfam" id="PF08281">
    <property type="entry name" value="Sigma70_r4_2"/>
    <property type="match status" value="1"/>
</dbReference>
<sequence length="185" mass="20198">MSDDDELVARAKRGDAEAWRALYRDHAGRLVVWLGTRPLGDAAVSAEDLAAETWLVAAEKIHAFHGDSGEFAGWLFGIARKLGSNVHRRSGRRRTDPADLQHLDQHPTIPGPEAETAVKDWVVRLLASLPPRERDVIGCREVVGLDVEATATALGISSVAVRVAHHRGLRRLAARMPAERISADV</sequence>
<comment type="caution">
    <text evidence="9">The sequence shown here is derived from an EMBL/GenBank/DDBJ whole genome shotgun (WGS) entry which is preliminary data.</text>
</comment>
<feature type="region of interest" description="Disordered" evidence="6">
    <location>
        <begin position="87"/>
        <end position="111"/>
    </location>
</feature>
<dbReference type="InterPro" id="IPR039425">
    <property type="entry name" value="RNA_pol_sigma-70-like"/>
</dbReference>
<feature type="compositionally biased region" description="Basic and acidic residues" evidence="6">
    <location>
        <begin position="93"/>
        <end position="105"/>
    </location>
</feature>
<evidence type="ECO:0000256" key="2">
    <source>
        <dbReference type="ARBA" id="ARBA00023015"/>
    </source>
</evidence>
<dbReference type="PANTHER" id="PTHR43133">
    <property type="entry name" value="RNA POLYMERASE ECF-TYPE SIGMA FACTO"/>
    <property type="match status" value="1"/>
</dbReference>
<dbReference type="InterPro" id="IPR036388">
    <property type="entry name" value="WH-like_DNA-bd_sf"/>
</dbReference>
<dbReference type="Gene3D" id="1.10.1740.10">
    <property type="match status" value="1"/>
</dbReference>
<dbReference type="InterPro" id="IPR013325">
    <property type="entry name" value="RNA_pol_sigma_r2"/>
</dbReference>
<dbReference type="Gene3D" id="1.10.10.10">
    <property type="entry name" value="Winged helix-like DNA-binding domain superfamily/Winged helix DNA-binding domain"/>
    <property type="match status" value="1"/>
</dbReference>
<accession>A0ABN1UA04</accession>
<dbReference type="SUPFAM" id="SSF88946">
    <property type="entry name" value="Sigma2 domain of RNA polymerase sigma factors"/>
    <property type="match status" value="1"/>
</dbReference>
<keyword evidence="10" id="KW-1185">Reference proteome</keyword>
<evidence type="ECO:0000256" key="6">
    <source>
        <dbReference type="SAM" id="MobiDB-lite"/>
    </source>
</evidence>
<name>A0ABN1UA04_9ACTN</name>
<evidence type="ECO:0000256" key="4">
    <source>
        <dbReference type="ARBA" id="ARBA00023125"/>
    </source>
</evidence>
<organism evidence="9 10">
    <name type="scientific">Nocardioides aquiterrae</name>
    <dbReference type="NCBI Taxonomy" id="203799"/>
    <lineage>
        <taxon>Bacteria</taxon>
        <taxon>Bacillati</taxon>
        <taxon>Actinomycetota</taxon>
        <taxon>Actinomycetes</taxon>
        <taxon>Propionibacteriales</taxon>
        <taxon>Nocardioidaceae</taxon>
        <taxon>Nocardioides</taxon>
    </lineage>
</organism>
<dbReference type="InterPro" id="IPR014284">
    <property type="entry name" value="RNA_pol_sigma-70_dom"/>
</dbReference>
<dbReference type="InterPro" id="IPR013249">
    <property type="entry name" value="RNA_pol_sigma70_r4_t2"/>
</dbReference>
<feature type="domain" description="RNA polymerase sigma factor 70 region 4 type 2" evidence="8">
    <location>
        <begin position="121"/>
        <end position="172"/>
    </location>
</feature>
<evidence type="ECO:0000256" key="1">
    <source>
        <dbReference type="ARBA" id="ARBA00010641"/>
    </source>
</evidence>
<keyword evidence="5" id="KW-0804">Transcription</keyword>